<dbReference type="EMBL" id="FOIB01000005">
    <property type="protein sequence ID" value="SEU16263.1"/>
    <property type="molecule type" value="Genomic_DNA"/>
</dbReference>
<evidence type="ECO:0000313" key="5">
    <source>
        <dbReference type="Proteomes" id="UP000321514"/>
    </source>
</evidence>
<reference evidence="2 5" key="2">
    <citation type="submission" date="2019-07" db="EMBL/GenBank/DDBJ databases">
        <title>Whole genome shotgun sequence of Myxococcus fulvus NBRC 100333.</title>
        <authorList>
            <person name="Hosoyama A."/>
            <person name="Uohara A."/>
            <person name="Ohji S."/>
            <person name="Ichikawa N."/>
        </authorList>
    </citation>
    <scope>NUCLEOTIDE SEQUENCE [LARGE SCALE GENOMIC DNA]</scope>
    <source>
        <strain evidence="2 5">NBRC 100333</strain>
    </source>
</reference>
<name>A0A511T4W6_MYXFU</name>
<proteinExistence type="predicted"/>
<evidence type="ECO:0000313" key="3">
    <source>
        <dbReference type="EMBL" id="SEU16263.1"/>
    </source>
</evidence>
<dbReference type="OrthoDB" id="5382897at2"/>
<feature type="compositionally biased region" description="Pro residues" evidence="1">
    <location>
        <begin position="135"/>
        <end position="144"/>
    </location>
</feature>
<evidence type="ECO:0000313" key="2">
    <source>
        <dbReference type="EMBL" id="GEN09195.1"/>
    </source>
</evidence>
<dbReference type="RefSeq" id="WP_074955319.1">
    <property type="nucleotide sequence ID" value="NZ_BJXR01000033.1"/>
</dbReference>
<evidence type="ECO:0000256" key="1">
    <source>
        <dbReference type="SAM" id="MobiDB-lite"/>
    </source>
</evidence>
<dbReference type="Proteomes" id="UP000321514">
    <property type="component" value="Unassembled WGS sequence"/>
</dbReference>
<feature type="region of interest" description="Disordered" evidence="1">
    <location>
        <begin position="101"/>
        <end position="144"/>
    </location>
</feature>
<keyword evidence="4" id="KW-1185">Reference proteome</keyword>
<organism evidence="2 5">
    <name type="scientific">Myxococcus fulvus</name>
    <dbReference type="NCBI Taxonomy" id="33"/>
    <lineage>
        <taxon>Bacteria</taxon>
        <taxon>Pseudomonadati</taxon>
        <taxon>Myxococcota</taxon>
        <taxon>Myxococcia</taxon>
        <taxon>Myxococcales</taxon>
        <taxon>Cystobacterineae</taxon>
        <taxon>Myxococcaceae</taxon>
        <taxon>Myxococcus</taxon>
    </lineage>
</organism>
<dbReference type="STRING" id="1334629.MFUL124B02_27525"/>
<dbReference type="Proteomes" id="UP000183760">
    <property type="component" value="Unassembled WGS sequence"/>
</dbReference>
<dbReference type="EMBL" id="BJXR01000033">
    <property type="protein sequence ID" value="GEN09195.1"/>
    <property type="molecule type" value="Genomic_DNA"/>
</dbReference>
<accession>A0A511T4W6</accession>
<gene>
    <name evidence="2" type="ORF">MFU01_42320</name>
    <name evidence="3" type="ORF">SAMN05443572_105450</name>
</gene>
<comment type="caution">
    <text evidence="2">The sequence shown here is derived from an EMBL/GenBank/DDBJ whole genome shotgun (WGS) entry which is preliminary data.</text>
</comment>
<feature type="compositionally biased region" description="Basic and acidic residues" evidence="1">
    <location>
        <begin position="106"/>
        <end position="116"/>
    </location>
</feature>
<evidence type="ECO:0000313" key="4">
    <source>
        <dbReference type="Proteomes" id="UP000183760"/>
    </source>
</evidence>
<sequence>MSGENTVVPEPRKLKRPVEEIRAELLADADVKEQARMLQIPVEAYVEKIIGYKLHPEKPMPLEITLDHELKAKDPKAPTVEEIQGHLDKLISGEVIISRAQQRDGFSSDKGDERYKAALASDAVLTGAPESRGAPTPPRGPKKD</sequence>
<protein>
    <submittedName>
        <fullName evidence="2">Uncharacterized protein</fullName>
    </submittedName>
</protein>
<dbReference type="AlphaFoldDB" id="A0A511T4W6"/>
<reference evidence="3 4" key="1">
    <citation type="submission" date="2016-10" db="EMBL/GenBank/DDBJ databases">
        <authorList>
            <person name="Varghese N."/>
            <person name="Submissions S."/>
        </authorList>
    </citation>
    <scope>NUCLEOTIDE SEQUENCE [LARGE SCALE GENOMIC DNA]</scope>
    <source>
        <strain evidence="3 4">DSM 16525</strain>
    </source>
</reference>